<accession>A0A507DH32</accession>
<evidence type="ECO:0000313" key="2">
    <source>
        <dbReference type="Proteomes" id="UP000320333"/>
    </source>
</evidence>
<dbReference type="Gene3D" id="3.80.10.10">
    <property type="entry name" value="Ribonuclease Inhibitor"/>
    <property type="match status" value="1"/>
</dbReference>
<name>A0A507DH32_9FUNG</name>
<protein>
    <submittedName>
        <fullName evidence="1">Uncharacterized protein</fullName>
    </submittedName>
</protein>
<evidence type="ECO:0000313" key="1">
    <source>
        <dbReference type="EMBL" id="TPX50711.1"/>
    </source>
</evidence>
<proteinExistence type="predicted"/>
<comment type="caution">
    <text evidence="1">The sequence shown here is derived from an EMBL/GenBank/DDBJ whole genome shotgun (WGS) entry which is preliminary data.</text>
</comment>
<sequence length="77" mass="8353">MSLDNTSPSSFRNLVNLEVLDMSHASLIGCIPESLGNLENLDGQATNFVIGQKPPGRANTELYWSMLAIDDADMPSE</sequence>
<dbReference type="SUPFAM" id="SSF52058">
    <property type="entry name" value="L domain-like"/>
    <property type="match status" value="1"/>
</dbReference>
<gene>
    <name evidence="1" type="ORF">CcCBS67573_g10074</name>
</gene>
<dbReference type="EMBL" id="QEAP01001154">
    <property type="protein sequence ID" value="TPX50711.1"/>
    <property type="molecule type" value="Genomic_DNA"/>
</dbReference>
<keyword evidence="2" id="KW-1185">Reference proteome</keyword>
<reference evidence="1 2" key="1">
    <citation type="journal article" date="2019" name="Sci. Rep.">
        <title>Comparative genomics of chytrid fungi reveal insights into the obligate biotrophic and pathogenic lifestyle of Synchytrium endobioticum.</title>
        <authorList>
            <person name="van de Vossenberg B.T.L.H."/>
            <person name="Warris S."/>
            <person name="Nguyen H.D.T."/>
            <person name="van Gent-Pelzer M.P.E."/>
            <person name="Joly D.L."/>
            <person name="van de Geest H.C."/>
            <person name="Bonants P.J.M."/>
            <person name="Smith D.S."/>
            <person name="Levesque C.A."/>
            <person name="van der Lee T.A.J."/>
        </authorList>
    </citation>
    <scope>NUCLEOTIDE SEQUENCE [LARGE SCALE GENOMIC DNA]</scope>
    <source>
        <strain evidence="1 2">CBS 675.73</strain>
    </source>
</reference>
<organism evidence="1 2">
    <name type="scientific">Chytriomyces confervae</name>
    <dbReference type="NCBI Taxonomy" id="246404"/>
    <lineage>
        <taxon>Eukaryota</taxon>
        <taxon>Fungi</taxon>
        <taxon>Fungi incertae sedis</taxon>
        <taxon>Chytridiomycota</taxon>
        <taxon>Chytridiomycota incertae sedis</taxon>
        <taxon>Chytridiomycetes</taxon>
        <taxon>Chytridiales</taxon>
        <taxon>Chytriomycetaceae</taxon>
        <taxon>Chytriomyces</taxon>
    </lineage>
</organism>
<dbReference type="InterPro" id="IPR032675">
    <property type="entry name" value="LRR_dom_sf"/>
</dbReference>
<dbReference type="OrthoDB" id="676979at2759"/>
<dbReference type="AlphaFoldDB" id="A0A507DH32"/>
<dbReference type="Proteomes" id="UP000320333">
    <property type="component" value="Unassembled WGS sequence"/>
</dbReference>